<dbReference type="EMBL" id="CADEPI010000711">
    <property type="protein sequence ID" value="CAB3388186.1"/>
    <property type="molecule type" value="Genomic_DNA"/>
</dbReference>
<feature type="compositionally biased region" description="Low complexity" evidence="10">
    <location>
        <begin position="1179"/>
        <end position="1190"/>
    </location>
</feature>
<keyword evidence="6" id="KW-1015">Disulfide bond</keyword>
<dbReference type="InterPro" id="IPR007110">
    <property type="entry name" value="Ig-like_dom"/>
</dbReference>
<feature type="coiled-coil region" evidence="9">
    <location>
        <begin position="56"/>
        <end position="212"/>
    </location>
</feature>
<keyword evidence="4" id="KW-0963">Cytoplasm</keyword>
<feature type="compositionally biased region" description="Polar residues" evidence="10">
    <location>
        <begin position="1318"/>
        <end position="1333"/>
    </location>
</feature>
<dbReference type="FunFam" id="2.60.40.10:FF:000080">
    <property type="entry name" value="Myosin light chain kinase, smooth muscle"/>
    <property type="match status" value="2"/>
</dbReference>
<keyword evidence="9" id="KW-0175">Coiled coil</keyword>
<dbReference type="Pfam" id="PF07679">
    <property type="entry name" value="I-set"/>
    <property type="match status" value="9"/>
</dbReference>
<feature type="compositionally biased region" description="Basic and acidic residues" evidence="10">
    <location>
        <begin position="25"/>
        <end position="34"/>
    </location>
</feature>
<accession>A0A8S1E7E0</accession>
<dbReference type="GO" id="GO:0007155">
    <property type="term" value="P:cell adhesion"/>
    <property type="evidence" value="ECO:0007669"/>
    <property type="project" value="UniProtKB-KW"/>
</dbReference>
<protein>
    <recommendedName>
        <fullName evidence="11">Ig-like domain-containing protein</fullName>
    </recommendedName>
</protein>
<feature type="compositionally biased region" description="Basic and acidic residues" evidence="10">
    <location>
        <begin position="1421"/>
        <end position="1430"/>
    </location>
</feature>
<keyword evidence="3" id="KW-0787">Thick filament</keyword>
<dbReference type="GO" id="GO:0005737">
    <property type="term" value="C:cytoplasm"/>
    <property type="evidence" value="ECO:0007669"/>
    <property type="project" value="UniProtKB-SubCell"/>
</dbReference>
<evidence type="ECO:0000256" key="3">
    <source>
        <dbReference type="ARBA" id="ARBA00022433"/>
    </source>
</evidence>
<dbReference type="PANTHER" id="PTHR47633">
    <property type="entry name" value="IMMUNOGLOBULIN"/>
    <property type="match status" value="1"/>
</dbReference>
<feature type="domain" description="Ig-like" evidence="11">
    <location>
        <begin position="414"/>
        <end position="511"/>
    </location>
</feature>
<feature type="compositionally biased region" description="Basic and acidic residues" evidence="10">
    <location>
        <begin position="1801"/>
        <end position="1816"/>
    </location>
</feature>
<feature type="domain" description="Ig-like" evidence="11">
    <location>
        <begin position="1975"/>
        <end position="2064"/>
    </location>
</feature>
<evidence type="ECO:0000259" key="11">
    <source>
        <dbReference type="PROSITE" id="PS50835"/>
    </source>
</evidence>
<feature type="region of interest" description="Disordered" evidence="10">
    <location>
        <begin position="1830"/>
        <end position="1857"/>
    </location>
</feature>
<proteinExistence type="inferred from homology"/>
<evidence type="ECO:0000256" key="5">
    <source>
        <dbReference type="ARBA" id="ARBA00022889"/>
    </source>
</evidence>
<dbReference type="InterPro" id="IPR003599">
    <property type="entry name" value="Ig_sub"/>
</dbReference>
<evidence type="ECO:0000256" key="4">
    <source>
        <dbReference type="ARBA" id="ARBA00022490"/>
    </source>
</evidence>
<dbReference type="InterPro" id="IPR003598">
    <property type="entry name" value="Ig_sub2"/>
</dbReference>
<evidence type="ECO:0000313" key="12">
    <source>
        <dbReference type="EMBL" id="CAB3388186.1"/>
    </source>
</evidence>
<dbReference type="FunFam" id="2.60.40.10:FF:000557">
    <property type="entry name" value="Myosin binding protein Ha"/>
    <property type="match status" value="1"/>
</dbReference>
<dbReference type="InterPro" id="IPR013098">
    <property type="entry name" value="Ig_I-set"/>
</dbReference>
<evidence type="ECO:0000256" key="1">
    <source>
        <dbReference type="ARBA" id="ARBA00004496"/>
    </source>
</evidence>
<keyword evidence="5" id="KW-0130">Cell adhesion</keyword>
<feature type="compositionally biased region" description="Basic and acidic residues" evidence="10">
    <location>
        <begin position="1842"/>
        <end position="1856"/>
    </location>
</feature>
<feature type="region of interest" description="Disordered" evidence="10">
    <location>
        <begin position="1690"/>
        <end position="1781"/>
    </location>
</feature>
<feature type="region of interest" description="Disordered" evidence="10">
    <location>
        <begin position="1799"/>
        <end position="1818"/>
    </location>
</feature>
<evidence type="ECO:0000256" key="2">
    <source>
        <dbReference type="ARBA" id="ARBA00006692"/>
    </source>
</evidence>
<sequence>TAEMELVARRAAEADAARAAAAEEDERRRKRDSESARIALLEAQRAFEEEARRSAALAAEEARRAAEANMERLVAEAAAEARKAAAAEAARSAAQAMEEARRVSEAEAAKMVAEQQRYFAQAEAQRLALQAAEDARKAAEAETMKLAAQAAEEARRAAEAENARRAAEAARIEAEIEAAKKAAEKDAALRAAAEAAAQEELMKAKLQAHREESTQTLPSAFPPKFIESLNSAVITEGSDFAFQCRVTGEPDPNIEWLRNGSSIENNPRYLISRMAEGICKLEITKTLQDDAGRFSCRAINEAGRAEVEATLSVKEPVPTVSPPTFTKTLESARVKEGSSHQLECIVHGYPLPTVQWYKNGVCVDSSPDYTIGFNNGHAVLVLDEVSLEDEATFLCQAYNRLGNCRSEANLIVEPKVRSKAPIFLMPLLASTALVGEKYEIHCEIEASPEPIFSWSKDGLPIDQSKEVKVVRDGDKFKCFLSVPQVIPQDSGVYVISAKNVAGEAVSSCNISVKEILKHAPAPPMELESQVTKPVIKMQLKDADAEEGDQFKLDTIISGDPEPEVIWYHNGSPVKESKYVQLGFKGDRCTLLVKHVTTDDAGEYKVVAINSGGEVSSTCSVQIRGKAAEFFAEPPRIVGFPPKFTVLLSDILVPEGETAKLECEVEGKPTPQIQWLINNNPISATDGVSMVHDEESGKVSLVINDAQVVHRGVYTAKAINSLGNAKCFAHLIVRSHQDSDTPEFFHKALVQAKPSFKEQLHDQCAFHGDSAKFECIVVGKPMPKVKWMFNDTPVSGRDFLISTSGQRQVLTIPETRQDLVGMYTCVAENDVGRAMSSARLKVEAIPEEFLEIDQGALEQTPVQSSSFTETSHMTVQGSRTETETRSFHENRNRILQMQRVEQVHVVGNEQPVSQRQFSTEQPPTALLVPKERKPVAPKFISPLNGKIVDQGDNILLEGIVDGHPTPNVTWLKNGSELPSNCEVTFKHNKVSLMIKEVAVNDAGKYTCKAENEAGYASSTADIVVKKTIFPPVIARRLQAQMIGAGERARLEVEVAGTPEPTVNWFKDGVSLETIPGIAVKQQGCCHYVVIDQANFSHSGMYSVKAVNSGGEAISSADFLVVDAKPEITLEVKKLVFEDIEEEKRLLEPQPVKQEVEVKTQSNVPATQNFVDQITRQSESTFQSSFQETSQTMSKTTFSSTQLNGSEVVRNASPAPGGRLPNPQGIAMEKLWTPSRAECNDRPMSPRPGSRQDTLRARNDVPDRSASPRPSNEALQMEKLWAHKMETKSYATDSQSTTQQTTTTDVREREGSAGLKKQTWPPQSSFDSSIKQTTVPWRKEESHDSFSQIKTEVKENSEPLMVPTPAPFFQPIKPEVRHYIAETTDLVHKTKYETEDIKEEMSITRSSESTQEAPPNPNVVTDRGVKPSEAKKRWGQMDTSPPMPRAPKSSPAQARKVQQSPDSHRSISPVFTVKAFEPFPQLEPFPFEPAPEGPKKDRVPPPPTPSRFEKGSFVERDGSNEEFKIPPKWKPTYESDSEDIAYRKVQPPSSAQIARARSTGAEALPPTQFETPAGLVSSLGRYGLTLSDFSSALGTTSTSSSSFSSTRVEQHVRSTSSTAEFKSSAWERSKKTNIDSKKYYFEPISKVENESKRDVIVYSCTTTATTHQLHKNEPNGGMQFKKVEHSYQQVQAEKKPAEVRVPKPKFKVPKPSKFVRGEHKERGYESDSEVVKFKPKWKPSSEDLDDPQYRKVVPRLPSPKPRSQRPTSCVTPSYFDHDEPPLMPLERRYSDVQQRTVFAGARDAAKRQMSEMNQDFKRKAQQYMTEIKSAIRKPQNEANDESDVEHSEPRVYREEKRQSNYGAKQIDPDTGLIYFNYDFGYEFGLVLPGEKRIAKQGGTAAKNKTYPLLLPDEKDSVEFPIIHERSGSKEDEKYHTLPRAFKQRVTDGSKDVIAHFEPRARSISPVVKDDGVQLKEPPVFITPLRDIAVKTGSVARIECIVQGEPQPSITWSKDGRLLGTRPSLKMFFRNGLCRLQISDASPDDSGKYTCTATNAMGTAHSSAKVAIL</sequence>
<reference evidence="12 13" key="1">
    <citation type="submission" date="2020-04" db="EMBL/GenBank/DDBJ databases">
        <authorList>
            <person name="Alioto T."/>
            <person name="Alioto T."/>
            <person name="Gomez Garrido J."/>
        </authorList>
    </citation>
    <scope>NUCLEOTIDE SEQUENCE [LARGE SCALE GENOMIC DNA]</scope>
</reference>
<dbReference type="InterPro" id="IPR013783">
    <property type="entry name" value="Ig-like_fold"/>
</dbReference>
<feature type="region of interest" description="Disordered" evidence="10">
    <location>
        <begin position="1"/>
        <end position="34"/>
    </location>
</feature>
<dbReference type="InterPro" id="IPR036179">
    <property type="entry name" value="Ig-like_dom_sf"/>
</dbReference>
<dbReference type="FunFam" id="2.60.40.10:FF:000032">
    <property type="entry name" value="palladin isoform X1"/>
    <property type="match status" value="1"/>
</dbReference>
<dbReference type="Gene3D" id="2.60.40.10">
    <property type="entry name" value="Immunoglobulins"/>
    <property type="match status" value="9"/>
</dbReference>
<feature type="region of interest" description="Disordered" evidence="10">
    <location>
        <begin position="1592"/>
        <end position="1622"/>
    </location>
</feature>
<feature type="compositionally biased region" description="Pro residues" evidence="10">
    <location>
        <begin position="1479"/>
        <end position="1490"/>
    </location>
</feature>
<dbReference type="PROSITE" id="PS50835">
    <property type="entry name" value="IG_LIKE"/>
    <property type="match status" value="9"/>
</dbReference>
<feature type="compositionally biased region" description="Low complexity" evidence="10">
    <location>
        <begin position="1290"/>
        <end position="1302"/>
    </location>
</feature>
<feature type="domain" description="Ig-like" evidence="11">
    <location>
        <begin position="323"/>
        <end position="411"/>
    </location>
</feature>
<evidence type="ECO:0000256" key="10">
    <source>
        <dbReference type="SAM" id="MobiDB-lite"/>
    </source>
</evidence>
<evidence type="ECO:0000256" key="6">
    <source>
        <dbReference type="ARBA" id="ARBA00023157"/>
    </source>
</evidence>
<dbReference type="OrthoDB" id="2152335at2759"/>
<feature type="compositionally biased region" description="Polar residues" evidence="10">
    <location>
        <begin position="859"/>
        <end position="878"/>
    </location>
</feature>
<feature type="domain" description="Ig-like" evidence="11">
    <location>
        <begin position="1029"/>
        <end position="1113"/>
    </location>
</feature>
<feature type="compositionally biased region" description="Basic and acidic residues" evidence="10">
    <location>
        <begin position="1251"/>
        <end position="1261"/>
    </location>
</feature>
<feature type="domain" description="Ig-like" evidence="11">
    <location>
        <begin position="533"/>
        <end position="621"/>
    </location>
</feature>
<dbReference type="FunFam" id="2.60.40.10:FF:000425">
    <property type="entry name" value="Myosin light chain kinase"/>
    <property type="match status" value="5"/>
</dbReference>
<feature type="region of interest" description="Disordered" evidence="10">
    <location>
        <begin position="859"/>
        <end position="885"/>
    </location>
</feature>
<organism evidence="12 13">
    <name type="scientific">Cloeon dipterum</name>
    <dbReference type="NCBI Taxonomy" id="197152"/>
    <lineage>
        <taxon>Eukaryota</taxon>
        <taxon>Metazoa</taxon>
        <taxon>Ecdysozoa</taxon>
        <taxon>Arthropoda</taxon>
        <taxon>Hexapoda</taxon>
        <taxon>Insecta</taxon>
        <taxon>Pterygota</taxon>
        <taxon>Palaeoptera</taxon>
        <taxon>Ephemeroptera</taxon>
        <taxon>Pisciforma</taxon>
        <taxon>Baetidae</taxon>
        <taxon>Cloeon</taxon>
    </lineage>
</organism>
<keyword evidence="7" id="KW-0514">Muscle protein</keyword>
<dbReference type="Proteomes" id="UP000494165">
    <property type="component" value="Unassembled WGS sequence"/>
</dbReference>
<feature type="compositionally biased region" description="Polar residues" evidence="10">
    <location>
        <begin position="1191"/>
        <end position="1203"/>
    </location>
</feature>
<feature type="compositionally biased region" description="Basic and acidic residues" evidence="10">
    <location>
        <begin position="1505"/>
        <end position="1523"/>
    </location>
</feature>
<feature type="domain" description="Ig-like" evidence="11">
    <location>
        <begin position="753"/>
        <end position="840"/>
    </location>
</feature>
<dbReference type="SMART" id="SM00408">
    <property type="entry name" value="IGc2"/>
    <property type="match status" value="9"/>
</dbReference>
<feature type="compositionally biased region" description="Basic and acidic residues" evidence="10">
    <location>
        <begin position="1713"/>
        <end position="1730"/>
    </location>
</feature>
<keyword evidence="13" id="KW-1185">Reference proteome</keyword>
<dbReference type="SUPFAM" id="SSF48726">
    <property type="entry name" value="Immunoglobulin"/>
    <property type="match status" value="9"/>
</dbReference>
<name>A0A8S1E7E0_9INSE</name>
<dbReference type="GO" id="GO:0032982">
    <property type="term" value="C:myosin filament"/>
    <property type="evidence" value="ECO:0007669"/>
    <property type="project" value="UniProtKB-KW"/>
</dbReference>
<feature type="domain" description="Ig-like" evidence="11">
    <location>
        <begin position="641"/>
        <end position="720"/>
    </location>
</feature>
<feature type="region of interest" description="Disordered" evidence="10">
    <location>
        <begin position="1179"/>
        <end position="1271"/>
    </location>
</feature>
<evidence type="ECO:0000256" key="8">
    <source>
        <dbReference type="ARBA" id="ARBA00023319"/>
    </source>
</evidence>
<feature type="compositionally biased region" description="Polar residues" evidence="10">
    <location>
        <begin position="1448"/>
        <end position="1459"/>
    </location>
</feature>
<feature type="compositionally biased region" description="Low complexity" evidence="10">
    <location>
        <begin position="1592"/>
        <end position="1604"/>
    </location>
</feature>
<comment type="caution">
    <text evidence="12">The sequence shown here is derived from an EMBL/GenBank/DDBJ whole genome shotgun (WGS) entry which is preliminary data.</text>
</comment>
<feature type="domain" description="Ig-like" evidence="11">
    <location>
        <begin position="936"/>
        <end position="1022"/>
    </location>
</feature>
<feature type="compositionally biased region" description="Basic and acidic residues" evidence="10">
    <location>
        <begin position="1690"/>
        <end position="1699"/>
    </location>
</feature>
<dbReference type="SMART" id="SM00409">
    <property type="entry name" value="IG"/>
    <property type="match status" value="9"/>
</dbReference>
<feature type="non-terminal residue" evidence="12">
    <location>
        <position position="2066"/>
    </location>
</feature>
<feature type="compositionally biased region" description="Polar residues" evidence="10">
    <location>
        <begin position="1401"/>
        <end position="1411"/>
    </location>
</feature>
<feature type="region of interest" description="Disordered" evidence="10">
    <location>
        <begin position="1396"/>
        <end position="1567"/>
    </location>
</feature>
<evidence type="ECO:0000313" key="13">
    <source>
        <dbReference type="Proteomes" id="UP000494165"/>
    </source>
</evidence>
<comment type="similarity">
    <text evidence="2">Belongs to the protein kinase superfamily. CAMK Ser/Thr protein kinase family.</text>
</comment>
<evidence type="ECO:0000256" key="9">
    <source>
        <dbReference type="SAM" id="Coils"/>
    </source>
</evidence>
<keyword evidence="8" id="KW-0393">Immunoglobulin domain</keyword>
<dbReference type="GO" id="GO:0004672">
    <property type="term" value="F:protein kinase activity"/>
    <property type="evidence" value="ECO:0007669"/>
    <property type="project" value="TreeGrafter"/>
</dbReference>
<feature type="compositionally biased region" description="Basic and acidic residues" evidence="10">
    <location>
        <begin position="1"/>
        <end position="16"/>
    </location>
</feature>
<gene>
    <name evidence="12" type="ORF">CLODIP_2_CD08046</name>
</gene>
<evidence type="ECO:0000256" key="7">
    <source>
        <dbReference type="ARBA" id="ARBA00023179"/>
    </source>
</evidence>
<comment type="subcellular location">
    <subcellularLocation>
        <location evidence="1">Cytoplasm</location>
    </subcellularLocation>
</comment>
<feature type="domain" description="Ig-like" evidence="11">
    <location>
        <begin position="223"/>
        <end position="312"/>
    </location>
</feature>
<feature type="region of interest" description="Disordered" evidence="10">
    <location>
        <begin position="1286"/>
        <end position="1344"/>
    </location>
</feature>